<accession>A0A6P1XYJ5</accession>
<gene>
    <name evidence="2" type="ORF">GWP43_02375</name>
</gene>
<organism evidence="2 3">
    <name type="scientific">Treponema vincentii</name>
    <dbReference type="NCBI Taxonomy" id="69710"/>
    <lineage>
        <taxon>Bacteria</taxon>
        <taxon>Pseudomonadati</taxon>
        <taxon>Spirochaetota</taxon>
        <taxon>Spirochaetia</taxon>
        <taxon>Spirochaetales</taxon>
        <taxon>Treponemataceae</taxon>
        <taxon>Treponema</taxon>
    </lineage>
</organism>
<dbReference type="EMBL" id="CP048020">
    <property type="protein sequence ID" value="QHX42481.1"/>
    <property type="molecule type" value="Genomic_DNA"/>
</dbReference>
<dbReference type="KEGG" id="trz:GWP43_02375"/>
<sequence>MRRSMGITILQIALVFFLLVSGVTGLMQSTAGNLNPVVTFLTQLVKSSTISTIIIIAIAVCELIAGFFLLMGLFTLSPQILNVILIIFIVLWIINIILIDFIGTFNSGIHGVHGLLTYLQQLSAHLMVLGALICVQYRN</sequence>
<feature type="transmembrane region" description="Helical" evidence="1">
    <location>
        <begin position="115"/>
        <end position="135"/>
    </location>
</feature>
<protein>
    <submittedName>
        <fullName evidence="2">Uncharacterized protein</fullName>
    </submittedName>
</protein>
<feature type="transmembrane region" description="Helical" evidence="1">
    <location>
        <begin position="49"/>
        <end position="73"/>
    </location>
</feature>
<reference evidence="2 3" key="1">
    <citation type="submission" date="2020-01" db="EMBL/GenBank/DDBJ databases">
        <title>Complete genome sequence of a human oral phylogroup 1 Treponema sp. strain ATCC 700766, originally isolated from periodontitis dental plaque.</title>
        <authorList>
            <person name="Chan Y."/>
            <person name="Huo Y.-B."/>
            <person name="Yu X.-L."/>
            <person name="Zeng H."/>
            <person name="Leung W.-K."/>
            <person name="Watt R.M."/>
        </authorList>
    </citation>
    <scope>NUCLEOTIDE SEQUENCE [LARGE SCALE GENOMIC DNA]</scope>
    <source>
        <strain evidence="2 3">OMZ 804</strain>
    </source>
</reference>
<evidence type="ECO:0000313" key="3">
    <source>
        <dbReference type="Proteomes" id="UP000464374"/>
    </source>
</evidence>
<keyword evidence="1" id="KW-1133">Transmembrane helix</keyword>
<keyword evidence="1" id="KW-0472">Membrane</keyword>
<dbReference type="Proteomes" id="UP000464374">
    <property type="component" value="Chromosome"/>
</dbReference>
<evidence type="ECO:0000256" key="1">
    <source>
        <dbReference type="SAM" id="Phobius"/>
    </source>
</evidence>
<feature type="transmembrane region" description="Helical" evidence="1">
    <location>
        <begin position="80"/>
        <end position="103"/>
    </location>
</feature>
<dbReference type="RefSeq" id="WP_162662401.1">
    <property type="nucleotide sequence ID" value="NZ_CP048020.1"/>
</dbReference>
<keyword evidence="1" id="KW-0812">Transmembrane</keyword>
<name>A0A6P1XYJ5_9SPIR</name>
<proteinExistence type="predicted"/>
<dbReference type="AlphaFoldDB" id="A0A6P1XYJ5"/>
<evidence type="ECO:0000313" key="2">
    <source>
        <dbReference type="EMBL" id="QHX42481.1"/>
    </source>
</evidence>